<evidence type="ECO:0000259" key="12">
    <source>
        <dbReference type="Pfam" id="PF00408"/>
    </source>
</evidence>
<dbReference type="GO" id="GO:0006048">
    <property type="term" value="P:UDP-N-acetylglucosamine biosynthetic process"/>
    <property type="evidence" value="ECO:0007669"/>
    <property type="project" value="TreeGrafter"/>
</dbReference>
<organism evidence="16 17">
    <name type="scientific">Candidatus Aphodoplasma excrementigallinarum</name>
    <dbReference type="NCBI Taxonomy" id="2840673"/>
    <lineage>
        <taxon>Bacteria</taxon>
        <taxon>Bacillati</taxon>
        <taxon>Bacillota</taxon>
        <taxon>Clostridia</taxon>
        <taxon>Eubacteriales</taxon>
        <taxon>Candidatus Aphodoplasma</taxon>
    </lineage>
</organism>
<reference evidence="16" key="2">
    <citation type="journal article" date="2021" name="PeerJ">
        <title>Extensive microbial diversity within the chicken gut microbiome revealed by metagenomics and culture.</title>
        <authorList>
            <person name="Gilroy R."/>
            <person name="Ravi A."/>
            <person name="Getino M."/>
            <person name="Pursley I."/>
            <person name="Horton D.L."/>
            <person name="Alikhan N.F."/>
            <person name="Baker D."/>
            <person name="Gharbi K."/>
            <person name="Hall N."/>
            <person name="Watson M."/>
            <person name="Adriaenssens E.M."/>
            <person name="Foster-Nyarko E."/>
            <person name="Jarju S."/>
            <person name="Secka A."/>
            <person name="Antonio M."/>
            <person name="Oren A."/>
            <person name="Chaudhuri R.R."/>
            <person name="La Ragione R."/>
            <person name="Hildebrand F."/>
            <person name="Pallen M.J."/>
        </authorList>
    </citation>
    <scope>NUCLEOTIDE SEQUENCE</scope>
    <source>
        <strain evidence="16">4920</strain>
    </source>
</reference>
<dbReference type="InterPro" id="IPR005846">
    <property type="entry name" value="A-D-PHexomutase_a/b/a-III"/>
</dbReference>
<comment type="caution">
    <text evidence="16">The sequence shown here is derived from an EMBL/GenBank/DDBJ whole genome shotgun (WGS) entry which is preliminary data.</text>
</comment>
<dbReference type="InterPro" id="IPR005843">
    <property type="entry name" value="A-D-PHexomutase_C"/>
</dbReference>
<dbReference type="InterPro" id="IPR005841">
    <property type="entry name" value="Alpha-D-phosphohexomutase_SF"/>
</dbReference>
<evidence type="ECO:0000256" key="1">
    <source>
        <dbReference type="ARBA" id="ARBA00010231"/>
    </source>
</evidence>
<feature type="domain" description="Alpha-D-phosphohexomutase C-terminal" evidence="12">
    <location>
        <begin position="376"/>
        <end position="443"/>
    </location>
</feature>
<comment type="similarity">
    <text evidence="1 9 10">Belongs to the phosphohexose mutase family.</text>
</comment>
<gene>
    <name evidence="9" type="primary">glmM</name>
    <name evidence="16" type="ORF">IAC74_00290</name>
</gene>
<dbReference type="NCBIfam" id="NF008139">
    <property type="entry name" value="PRK10887.1"/>
    <property type="match status" value="1"/>
</dbReference>
<dbReference type="EMBL" id="DVOF01000006">
    <property type="protein sequence ID" value="HIV01980.1"/>
    <property type="molecule type" value="Genomic_DNA"/>
</dbReference>
<evidence type="ECO:0000256" key="11">
    <source>
        <dbReference type="RuleBase" id="RU004327"/>
    </source>
</evidence>
<reference evidence="16" key="1">
    <citation type="submission" date="2020-10" db="EMBL/GenBank/DDBJ databases">
        <authorList>
            <person name="Gilroy R."/>
        </authorList>
    </citation>
    <scope>NUCLEOTIDE SEQUENCE</scope>
    <source>
        <strain evidence="16">4920</strain>
    </source>
</reference>
<feature type="binding site" evidence="9">
    <location>
        <position position="245"/>
    </location>
    <ligand>
        <name>Mg(2+)</name>
        <dbReference type="ChEBI" id="CHEBI:18420"/>
    </ligand>
</feature>
<evidence type="ECO:0000313" key="16">
    <source>
        <dbReference type="EMBL" id="HIV01980.1"/>
    </source>
</evidence>
<dbReference type="CDD" id="cd05802">
    <property type="entry name" value="GlmM"/>
    <property type="match status" value="1"/>
</dbReference>
<dbReference type="Pfam" id="PF00408">
    <property type="entry name" value="PGM_PMM_IV"/>
    <property type="match status" value="1"/>
</dbReference>
<dbReference type="InterPro" id="IPR006352">
    <property type="entry name" value="GlmM_bact"/>
</dbReference>
<dbReference type="FunFam" id="3.40.120.10:FF:000002">
    <property type="entry name" value="Phosphoglucosamine mutase"/>
    <property type="match status" value="1"/>
</dbReference>
<evidence type="ECO:0000259" key="14">
    <source>
        <dbReference type="Pfam" id="PF02879"/>
    </source>
</evidence>
<dbReference type="InterPro" id="IPR050060">
    <property type="entry name" value="Phosphoglucosamine_mutase"/>
</dbReference>
<feature type="active site" description="Phosphoserine intermediate" evidence="9">
    <location>
        <position position="101"/>
    </location>
</feature>
<protein>
    <recommendedName>
        <fullName evidence="8 9">Phosphoglucosamine mutase</fullName>
        <ecNumber evidence="7 9">5.4.2.10</ecNumber>
    </recommendedName>
</protein>
<keyword evidence="5 9" id="KW-0413">Isomerase</keyword>
<evidence type="ECO:0000256" key="8">
    <source>
        <dbReference type="ARBA" id="ARBA00068193"/>
    </source>
</evidence>
<comment type="function">
    <text evidence="9 11">Catalyzes the conversion of glucosamine-6-phosphate to glucosamine-1-phosphate.</text>
</comment>
<dbReference type="Pfam" id="PF02879">
    <property type="entry name" value="PGM_PMM_II"/>
    <property type="match status" value="1"/>
</dbReference>
<dbReference type="InterPro" id="IPR005845">
    <property type="entry name" value="A-D-PHexomutase_a/b/a-II"/>
</dbReference>
<evidence type="ECO:0000256" key="2">
    <source>
        <dbReference type="ARBA" id="ARBA00022553"/>
    </source>
</evidence>
<evidence type="ECO:0000256" key="6">
    <source>
        <dbReference type="ARBA" id="ARBA00050364"/>
    </source>
</evidence>
<keyword evidence="3 9" id="KW-0479">Metal-binding</keyword>
<keyword evidence="4 9" id="KW-0460">Magnesium</keyword>
<dbReference type="AlphaFoldDB" id="A0A9D1NF92"/>
<feature type="binding site" evidence="9">
    <location>
        <position position="247"/>
    </location>
    <ligand>
        <name>Mg(2+)</name>
        <dbReference type="ChEBI" id="CHEBI:18420"/>
    </ligand>
</feature>
<dbReference type="PANTHER" id="PTHR42946:SF1">
    <property type="entry name" value="PHOSPHOGLUCOMUTASE (ALPHA-D-GLUCOSE-1,6-BISPHOSPHATE-DEPENDENT)"/>
    <property type="match status" value="1"/>
</dbReference>
<comment type="catalytic activity">
    <reaction evidence="6 9 11">
        <text>alpha-D-glucosamine 1-phosphate = D-glucosamine 6-phosphate</text>
        <dbReference type="Rhea" id="RHEA:23424"/>
        <dbReference type="ChEBI" id="CHEBI:58516"/>
        <dbReference type="ChEBI" id="CHEBI:58725"/>
        <dbReference type="EC" id="5.4.2.10"/>
    </reaction>
</comment>
<dbReference type="Pfam" id="PF02878">
    <property type="entry name" value="PGM_PMM_I"/>
    <property type="match status" value="1"/>
</dbReference>
<dbReference type="NCBIfam" id="TIGR01455">
    <property type="entry name" value="glmM"/>
    <property type="match status" value="1"/>
</dbReference>
<feature type="domain" description="Alpha-D-phosphohexomutase alpha/beta/alpha" evidence="14">
    <location>
        <begin position="159"/>
        <end position="256"/>
    </location>
</feature>
<dbReference type="PRINTS" id="PR00509">
    <property type="entry name" value="PGMPMM"/>
</dbReference>
<dbReference type="FunFam" id="3.40.120.10:FF:000001">
    <property type="entry name" value="Phosphoglucosamine mutase"/>
    <property type="match status" value="1"/>
</dbReference>
<dbReference type="GO" id="GO:0004615">
    <property type="term" value="F:phosphomannomutase activity"/>
    <property type="evidence" value="ECO:0007669"/>
    <property type="project" value="TreeGrafter"/>
</dbReference>
<dbReference type="Pfam" id="PF02880">
    <property type="entry name" value="PGM_PMM_III"/>
    <property type="match status" value="1"/>
</dbReference>
<dbReference type="Gene3D" id="3.40.120.10">
    <property type="entry name" value="Alpha-D-Glucose-1,6-Bisphosphate, subunit A, domain 3"/>
    <property type="match status" value="3"/>
</dbReference>
<evidence type="ECO:0000256" key="10">
    <source>
        <dbReference type="RuleBase" id="RU004326"/>
    </source>
</evidence>
<dbReference type="InterPro" id="IPR036900">
    <property type="entry name" value="A-D-PHexomutase_C_sf"/>
</dbReference>
<dbReference type="GO" id="GO:0009252">
    <property type="term" value="P:peptidoglycan biosynthetic process"/>
    <property type="evidence" value="ECO:0007669"/>
    <property type="project" value="TreeGrafter"/>
</dbReference>
<dbReference type="FunFam" id="3.30.310.50:FF:000001">
    <property type="entry name" value="Phosphoglucosamine mutase"/>
    <property type="match status" value="1"/>
</dbReference>
<evidence type="ECO:0000259" key="13">
    <source>
        <dbReference type="Pfam" id="PF02878"/>
    </source>
</evidence>
<dbReference type="GO" id="GO:0005829">
    <property type="term" value="C:cytosol"/>
    <property type="evidence" value="ECO:0007669"/>
    <property type="project" value="TreeGrafter"/>
</dbReference>
<evidence type="ECO:0000256" key="5">
    <source>
        <dbReference type="ARBA" id="ARBA00023235"/>
    </source>
</evidence>
<accession>A0A9D1NF92</accession>
<dbReference type="PANTHER" id="PTHR42946">
    <property type="entry name" value="PHOSPHOHEXOSE MUTASE"/>
    <property type="match status" value="1"/>
</dbReference>
<dbReference type="EC" id="5.4.2.10" evidence="7 9"/>
<feature type="binding site" evidence="9">
    <location>
        <position position="243"/>
    </location>
    <ligand>
        <name>Mg(2+)</name>
        <dbReference type="ChEBI" id="CHEBI:18420"/>
    </ligand>
</feature>
<name>A0A9D1NF92_9FIRM</name>
<dbReference type="GO" id="GO:0005975">
    <property type="term" value="P:carbohydrate metabolic process"/>
    <property type="evidence" value="ECO:0007669"/>
    <property type="project" value="InterPro"/>
</dbReference>
<feature type="domain" description="Alpha-D-phosphohexomutase alpha/beta/alpha" evidence="13">
    <location>
        <begin position="3"/>
        <end position="134"/>
    </location>
</feature>
<evidence type="ECO:0000256" key="9">
    <source>
        <dbReference type="HAMAP-Rule" id="MF_01554"/>
    </source>
</evidence>
<dbReference type="InterPro" id="IPR005844">
    <property type="entry name" value="A-D-PHexomutase_a/b/a-I"/>
</dbReference>
<evidence type="ECO:0000256" key="3">
    <source>
        <dbReference type="ARBA" id="ARBA00022723"/>
    </source>
</evidence>
<feature type="domain" description="Alpha-D-phosphohexomutase alpha/beta/alpha" evidence="15">
    <location>
        <begin position="260"/>
        <end position="366"/>
    </location>
</feature>
<comment type="cofactor">
    <cofactor evidence="9">
        <name>Mg(2+)</name>
        <dbReference type="ChEBI" id="CHEBI:18420"/>
    </cofactor>
    <text evidence="9">Binds 1 Mg(2+) ion per subunit.</text>
</comment>
<dbReference type="GO" id="GO:0000287">
    <property type="term" value="F:magnesium ion binding"/>
    <property type="evidence" value="ECO:0007669"/>
    <property type="project" value="UniProtKB-UniRule"/>
</dbReference>
<dbReference type="InterPro" id="IPR016066">
    <property type="entry name" value="A-D-PHexomutase_CS"/>
</dbReference>
<sequence length="451" mass="48177">MGRLFGTDGVRGVANKELTADLAFDLGRAGAIVLTQELSHKPKILVGKDTRLSGDMLECALAAGICSTGAEVVLLGVIPTPAVAYLVREYGADAGVVISASHNPFEYNGIKFFNGQGYKLSDSVEEKIEELILDREDWGVELPVGGGIGHVTRAEHAADDYIKFVTGAIDCTLDGMRLLVDCSNGANFAIAPRAFSQLGAYVECLSVEPNGININKDCGSTHIDRLEQQIKNGGSFSAGIAFDGDADRMLAVDETGKRLTGDEIMLIVGKYLKENGKLAKDTITATVMSNLGFFLAAEKLGIKTAQTAVGDRYVLEEMLKSGYVLGGEESGHIIFLDHNSTGDGLLSALLLLEVMQKTGKPLSELRKIVTILPQVLVNARVKNENKPQLKENEKILGEIAALEAELAGNGRVLIRPSGTEPVVRVMLEGSDTDYLTEKAQALATLIEELLG</sequence>
<dbReference type="Gene3D" id="3.30.310.50">
    <property type="entry name" value="Alpha-D-phosphohexomutase, C-terminal domain"/>
    <property type="match status" value="1"/>
</dbReference>
<dbReference type="PROSITE" id="PS00710">
    <property type="entry name" value="PGM_PMM"/>
    <property type="match status" value="1"/>
</dbReference>
<evidence type="ECO:0000256" key="7">
    <source>
        <dbReference type="ARBA" id="ARBA00066330"/>
    </source>
</evidence>
<evidence type="ECO:0000259" key="15">
    <source>
        <dbReference type="Pfam" id="PF02880"/>
    </source>
</evidence>
<dbReference type="HAMAP" id="MF_01554_B">
    <property type="entry name" value="GlmM_B"/>
    <property type="match status" value="1"/>
</dbReference>
<dbReference type="InterPro" id="IPR016055">
    <property type="entry name" value="A-D-PHexomutase_a/b/a-I/II/III"/>
</dbReference>
<evidence type="ECO:0000256" key="4">
    <source>
        <dbReference type="ARBA" id="ARBA00022842"/>
    </source>
</evidence>
<evidence type="ECO:0000313" key="17">
    <source>
        <dbReference type="Proteomes" id="UP000886743"/>
    </source>
</evidence>
<comment type="PTM">
    <text evidence="9">Activated by phosphorylation.</text>
</comment>
<dbReference type="SUPFAM" id="SSF53738">
    <property type="entry name" value="Phosphoglucomutase, first 3 domains"/>
    <property type="match status" value="3"/>
</dbReference>
<feature type="modified residue" description="Phosphoserine" evidence="9">
    <location>
        <position position="101"/>
    </location>
</feature>
<dbReference type="Proteomes" id="UP000886743">
    <property type="component" value="Unassembled WGS sequence"/>
</dbReference>
<dbReference type="GO" id="GO:0008966">
    <property type="term" value="F:phosphoglucosamine mutase activity"/>
    <property type="evidence" value="ECO:0007669"/>
    <property type="project" value="UniProtKB-UniRule"/>
</dbReference>
<feature type="binding site" description="via phosphate group" evidence="9">
    <location>
        <position position="101"/>
    </location>
    <ligand>
        <name>Mg(2+)</name>
        <dbReference type="ChEBI" id="CHEBI:18420"/>
    </ligand>
</feature>
<proteinExistence type="inferred from homology"/>
<keyword evidence="2 9" id="KW-0597">Phosphoprotein</keyword>
<dbReference type="SUPFAM" id="SSF55957">
    <property type="entry name" value="Phosphoglucomutase, C-terminal domain"/>
    <property type="match status" value="1"/>
</dbReference>